<dbReference type="HOGENOM" id="CLU_097039_2_1_5"/>
<reference key="1">
    <citation type="submission" date="2008-12" db="EMBL/GenBank/DDBJ databases">
        <title>Complete genome sequence of Rhodobacter capsulatus SB1003.</title>
        <authorList>
            <person name="Strnad H."/>
            <person name="Lapidus A."/>
            <person name="Vlcek C."/>
            <person name="Ulbrich P."/>
            <person name="Paces J."/>
            <person name="Maltsev N."/>
            <person name="Kumar V."/>
            <person name="Kogan Y."/>
            <person name="Milgram A."/>
            <person name="Rebrekov D."/>
            <person name="Mazur M."/>
            <person name="Cox R."/>
            <person name="Kyrpides N."/>
            <person name="Kolar M."/>
            <person name="Sachova J."/>
            <person name="Ridl J."/>
            <person name="Ivanova N."/>
            <person name="Kapatral V."/>
            <person name="Los T."/>
            <person name="Lykidis A."/>
            <person name="Mikhailova N."/>
            <person name="Reznik G."/>
            <person name="Vasieva O."/>
            <person name="Fonstein M."/>
            <person name="Paces V."/>
            <person name="Haselkorn R."/>
        </authorList>
    </citation>
    <scope>NUCLEOTIDE SEQUENCE</scope>
    <source>
        <strain>SB1003</strain>
    </source>
</reference>
<evidence type="ECO:0008006" key="4">
    <source>
        <dbReference type="Google" id="ProtNLM"/>
    </source>
</evidence>
<dbReference type="PANTHER" id="PTHR37953">
    <property type="entry name" value="UPF0127 PROTEIN MJ1496"/>
    <property type="match status" value="1"/>
</dbReference>
<organism evidence="2 3">
    <name type="scientific">Rhodobacter capsulatus (strain ATCC BAA-309 / NBRC 16581 / SB1003)</name>
    <dbReference type="NCBI Taxonomy" id="272942"/>
    <lineage>
        <taxon>Bacteria</taxon>
        <taxon>Pseudomonadati</taxon>
        <taxon>Pseudomonadota</taxon>
        <taxon>Alphaproteobacteria</taxon>
        <taxon>Rhodobacterales</taxon>
        <taxon>Rhodobacter group</taxon>
        <taxon>Rhodobacter</taxon>
    </lineage>
</organism>
<feature type="chain" id="PRO_5003069430" description="DUF192 domain-containing protein" evidence="1">
    <location>
        <begin position="20"/>
        <end position="156"/>
    </location>
</feature>
<keyword evidence="1" id="KW-0732">Signal</keyword>
<accession>D5ALL6</accession>
<keyword evidence="3" id="KW-1185">Reference proteome</keyword>
<sequence>MRRGLGLTALALWAGAASGADCDRPGLAAALQEQGPAVLCIAGAKGPVRLSVEIADTEAERERGLMGRRDLPPGTGMIFIYPTPRRVAFWMHDTPLPLDMLFIEAGGGIETLHENARPFDDTPIWSAGPVRYVLEIAGGQAAALGLRPGQRVLPLD</sequence>
<dbReference type="Gene3D" id="2.60.120.1140">
    <property type="entry name" value="Protein of unknown function DUF192"/>
    <property type="match status" value="1"/>
</dbReference>
<protein>
    <recommendedName>
        <fullName evidence="4">DUF192 domain-containing protein</fullName>
    </recommendedName>
</protein>
<dbReference type="AlphaFoldDB" id="D5ALL6"/>
<dbReference type="eggNOG" id="COG1430">
    <property type="taxonomic scope" value="Bacteria"/>
</dbReference>
<dbReference type="PANTHER" id="PTHR37953:SF1">
    <property type="entry name" value="UPF0127 PROTEIN MJ1496"/>
    <property type="match status" value="1"/>
</dbReference>
<dbReference type="KEGG" id="rcp:RCAP_rcc02347"/>
<dbReference type="InterPro" id="IPR003795">
    <property type="entry name" value="DUF192"/>
</dbReference>
<dbReference type="Proteomes" id="UP000002361">
    <property type="component" value="Chromosome"/>
</dbReference>
<dbReference type="STRING" id="272942.RCAP_rcc02347"/>
<evidence type="ECO:0000313" key="2">
    <source>
        <dbReference type="EMBL" id="ADE86077.1"/>
    </source>
</evidence>
<dbReference type="EMBL" id="CP001312">
    <property type="protein sequence ID" value="ADE86077.1"/>
    <property type="molecule type" value="Genomic_DNA"/>
</dbReference>
<reference evidence="2 3" key="2">
    <citation type="journal article" date="2010" name="J. Bacteriol.">
        <title>Complete genome sequence of the photosynthetic purple nonsulfur bacterium Rhodobacter capsulatus SB 1003.</title>
        <authorList>
            <person name="Strnad H."/>
            <person name="Lapidus A."/>
            <person name="Paces J."/>
            <person name="Ulbrich P."/>
            <person name="Vlcek C."/>
            <person name="Paces V."/>
            <person name="Haselkorn R."/>
        </authorList>
    </citation>
    <scope>NUCLEOTIDE SEQUENCE [LARGE SCALE GENOMIC DNA]</scope>
    <source>
        <strain evidence="3">ATCC BAA-309 / NBRC 16581 / SB1003</strain>
    </source>
</reference>
<evidence type="ECO:0000313" key="3">
    <source>
        <dbReference type="Proteomes" id="UP000002361"/>
    </source>
</evidence>
<gene>
    <name evidence="2" type="ordered locus">RCAP_rcc02347</name>
</gene>
<feature type="signal peptide" evidence="1">
    <location>
        <begin position="1"/>
        <end position="19"/>
    </location>
</feature>
<evidence type="ECO:0000256" key="1">
    <source>
        <dbReference type="SAM" id="SignalP"/>
    </source>
</evidence>
<name>D5ALL6_RHOCB</name>
<dbReference type="Pfam" id="PF02643">
    <property type="entry name" value="DUF192"/>
    <property type="match status" value="1"/>
</dbReference>
<proteinExistence type="predicted"/>
<dbReference type="InterPro" id="IPR038695">
    <property type="entry name" value="Saro_0823-like_sf"/>
</dbReference>